<keyword evidence="4" id="KW-0479">Metal-binding</keyword>
<keyword evidence="2" id="KW-0575">Peroxidase</keyword>
<dbReference type="HOGENOM" id="CLU_107265_0_0_1"/>
<sequence length="152" mass="16349">MAKFPTLLFLTLVRLAVAFPIYESLVGLSEREISGFVAYNEPGAAHPFVPAGTNDIRGPCLALNTLASHGYLPRNGIVRPDQLVTATMEGLNLANDFAKLLTYQTFLMNGNPITNLMSLGLKSSFTGPDPPKPAQVDGLSPIALRTAHYTSF</sequence>
<evidence type="ECO:0000313" key="11">
    <source>
        <dbReference type="Proteomes" id="UP000054279"/>
    </source>
</evidence>
<protein>
    <recommendedName>
        <fullName evidence="9">Heme haloperoxidase family profile domain-containing protein</fullName>
    </recommendedName>
</protein>
<evidence type="ECO:0000256" key="4">
    <source>
        <dbReference type="ARBA" id="ARBA00022723"/>
    </source>
</evidence>
<feature type="signal peptide" evidence="8">
    <location>
        <begin position="1"/>
        <end position="18"/>
    </location>
</feature>
<evidence type="ECO:0000256" key="8">
    <source>
        <dbReference type="SAM" id="SignalP"/>
    </source>
</evidence>
<evidence type="ECO:0000259" key="9">
    <source>
        <dbReference type="PROSITE" id="PS51405"/>
    </source>
</evidence>
<keyword evidence="8" id="KW-0732">Signal</keyword>
<dbReference type="Pfam" id="PF01328">
    <property type="entry name" value="Peroxidase_2"/>
    <property type="match status" value="1"/>
</dbReference>
<organism evidence="10 11">
    <name type="scientific">Sphaerobolus stellatus (strain SS14)</name>
    <dbReference type="NCBI Taxonomy" id="990650"/>
    <lineage>
        <taxon>Eukaryota</taxon>
        <taxon>Fungi</taxon>
        <taxon>Dikarya</taxon>
        <taxon>Basidiomycota</taxon>
        <taxon>Agaricomycotina</taxon>
        <taxon>Agaricomycetes</taxon>
        <taxon>Phallomycetidae</taxon>
        <taxon>Geastrales</taxon>
        <taxon>Sphaerobolaceae</taxon>
        <taxon>Sphaerobolus</taxon>
    </lineage>
</organism>
<dbReference type="PROSITE" id="PS51405">
    <property type="entry name" value="HEME_HALOPEROXIDASE"/>
    <property type="match status" value="1"/>
</dbReference>
<evidence type="ECO:0000256" key="6">
    <source>
        <dbReference type="ARBA" id="ARBA00023004"/>
    </source>
</evidence>
<keyword evidence="5" id="KW-0560">Oxidoreductase</keyword>
<evidence type="ECO:0000256" key="5">
    <source>
        <dbReference type="ARBA" id="ARBA00023002"/>
    </source>
</evidence>
<dbReference type="OrthoDB" id="2542103at2759"/>
<reference evidence="10 11" key="1">
    <citation type="submission" date="2014-06" db="EMBL/GenBank/DDBJ databases">
        <title>Evolutionary Origins and Diversification of the Mycorrhizal Mutualists.</title>
        <authorList>
            <consortium name="DOE Joint Genome Institute"/>
            <consortium name="Mycorrhizal Genomics Consortium"/>
            <person name="Kohler A."/>
            <person name="Kuo A."/>
            <person name="Nagy L.G."/>
            <person name="Floudas D."/>
            <person name="Copeland A."/>
            <person name="Barry K.W."/>
            <person name="Cichocki N."/>
            <person name="Veneault-Fourrey C."/>
            <person name="LaButti K."/>
            <person name="Lindquist E.A."/>
            <person name="Lipzen A."/>
            <person name="Lundell T."/>
            <person name="Morin E."/>
            <person name="Murat C."/>
            <person name="Riley R."/>
            <person name="Ohm R."/>
            <person name="Sun H."/>
            <person name="Tunlid A."/>
            <person name="Henrissat B."/>
            <person name="Grigoriev I.V."/>
            <person name="Hibbett D.S."/>
            <person name="Martin F."/>
        </authorList>
    </citation>
    <scope>NUCLEOTIDE SEQUENCE [LARGE SCALE GENOMIC DNA]</scope>
    <source>
        <strain evidence="10 11">SS14</strain>
    </source>
</reference>
<keyword evidence="3" id="KW-0349">Heme</keyword>
<accession>A0A0C9TM88</accession>
<keyword evidence="11" id="KW-1185">Reference proteome</keyword>
<dbReference type="InterPro" id="IPR036851">
    <property type="entry name" value="Chloroperoxidase-like_sf"/>
</dbReference>
<gene>
    <name evidence="10" type="ORF">M422DRAFT_276581</name>
</gene>
<dbReference type="EMBL" id="KN837874">
    <property type="protein sequence ID" value="KIJ22934.1"/>
    <property type="molecule type" value="Genomic_DNA"/>
</dbReference>
<evidence type="ECO:0000256" key="1">
    <source>
        <dbReference type="ARBA" id="ARBA00001970"/>
    </source>
</evidence>
<evidence type="ECO:0000256" key="2">
    <source>
        <dbReference type="ARBA" id="ARBA00022559"/>
    </source>
</evidence>
<dbReference type="GO" id="GO:0046872">
    <property type="term" value="F:metal ion binding"/>
    <property type="evidence" value="ECO:0007669"/>
    <property type="project" value="UniProtKB-KW"/>
</dbReference>
<dbReference type="Gene3D" id="1.10.489.10">
    <property type="entry name" value="Chloroperoxidase-like"/>
    <property type="match status" value="1"/>
</dbReference>
<dbReference type="AlphaFoldDB" id="A0A0C9TM88"/>
<feature type="chain" id="PRO_5002203834" description="Heme haloperoxidase family profile domain-containing protein" evidence="8">
    <location>
        <begin position="19"/>
        <end position="152"/>
    </location>
</feature>
<dbReference type="PANTHER" id="PTHR33577">
    <property type="entry name" value="STERIGMATOCYSTIN BIOSYNTHESIS PEROXIDASE STCC-RELATED"/>
    <property type="match status" value="1"/>
</dbReference>
<comment type="similarity">
    <text evidence="7">Belongs to the chloroperoxidase family.</text>
</comment>
<keyword evidence="6" id="KW-0408">Iron</keyword>
<dbReference type="InterPro" id="IPR000028">
    <property type="entry name" value="Chloroperoxidase"/>
</dbReference>
<evidence type="ECO:0000256" key="7">
    <source>
        <dbReference type="ARBA" id="ARBA00025795"/>
    </source>
</evidence>
<evidence type="ECO:0000313" key="10">
    <source>
        <dbReference type="EMBL" id="KIJ22934.1"/>
    </source>
</evidence>
<dbReference type="PANTHER" id="PTHR33577:SF16">
    <property type="entry name" value="HEME HALOPEROXIDASE FAMILY PROFILE DOMAIN-CONTAINING PROTEIN"/>
    <property type="match status" value="1"/>
</dbReference>
<dbReference type="SUPFAM" id="SSF47571">
    <property type="entry name" value="Cloroperoxidase"/>
    <property type="match status" value="1"/>
</dbReference>
<dbReference type="GO" id="GO:0004601">
    <property type="term" value="F:peroxidase activity"/>
    <property type="evidence" value="ECO:0007669"/>
    <property type="project" value="UniProtKB-KW"/>
</dbReference>
<proteinExistence type="inferred from homology"/>
<dbReference type="Proteomes" id="UP000054279">
    <property type="component" value="Unassembled WGS sequence"/>
</dbReference>
<name>A0A0C9TM88_SPHS4</name>
<comment type="cofactor">
    <cofactor evidence="1">
        <name>heme b</name>
        <dbReference type="ChEBI" id="CHEBI:60344"/>
    </cofactor>
</comment>
<evidence type="ECO:0000256" key="3">
    <source>
        <dbReference type="ARBA" id="ARBA00022617"/>
    </source>
</evidence>
<feature type="domain" description="Heme haloperoxidase family profile" evidence="9">
    <location>
        <begin position="44"/>
        <end position="152"/>
    </location>
</feature>